<evidence type="ECO:0000256" key="11">
    <source>
        <dbReference type="ARBA" id="ARBA00023316"/>
    </source>
</evidence>
<dbReference type="CDD" id="cd06852">
    <property type="entry name" value="GT_MraY"/>
    <property type="match status" value="1"/>
</dbReference>
<dbReference type="EC" id="2.7.8.13" evidence="12"/>
<accession>A0A8E0KN26</accession>
<feature type="transmembrane region" description="Helical" evidence="14">
    <location>
        <begin position="102"/>
        <end position="119"/>
    </location>
</feature>
<gene>
    <name evidence="15" type="ORF">MBEBAB_1162</name>
</gene>
<keyword evidence="8 14" id="KW-1133">Transmembrane helix</keyword>
<evidence type="ECO:0000313" key="15">
    <source>
        <dbReference type="EMBL" id="GAD58912.1"/>
    </source>
</evidence>
<keyword evidence="9 14" id="KW-0472">Membrane</keyword>
<feature type="binding site" evidence="13">
    <location>
        <position position="202"/>
    </location>
    <ligand>
        <name>Mg(2+)</name>
        <dbReference type="ChEBI" id="CHEBI:18420"/>
    </ligand>
</feature>
<feature type="transmembrane region" description="Helical" evidence="14">
    <location>
        <begin position="249"/>
        <end position="266"/>
    </location>
</feature>
<dbReference type="GO" id="GO:0005886">
    <property type="term" value="C:plasma membrane"/>
    <property type="evidence" value="ECO:0007669"/>
    <property type="project" value="TreeGrafter"/>
</dbReference>
<evidence type="ECO:0000256" key="10">
    <source>
        <dbReference type="ARBA" id="ARBA00023306"/>
    </source>
</evidence>
<evidence type="ECO:0000256" key="3">
    <source>
        <dbReference type="ARBA" id="ARBA00022618"/>
    </source>
</evidence>
<keyword evidence="3" id="KW-0132">Cell division</keyword>
<feature type="transmembrane region" description="Helical" evidence="14">
    <location>
        <begin position="139"/>
        <end position="159"/>
    </location>
</feature>
<evidence type="ECO:0000313" key="16">
    <source>
        <dbReference type="Proteomes" id="UP000016569"/>
    </source>
</evidence>
<comment type="subcellular location">
    <subcellularLocation>
        <location evidence="1">Membrane</location>
        <topology evidence="1">Multi-pass membrane protein</topology>
    </subcellularLocation>
</comment>
<dbReference type="GO" id="GO:0008360">
    <property type="term" value="P:regulation of cell shape"/>
    <property type="evidence" value="ECO:0007669"/>
    <property type="project" value="UniProtKB-KW"/>
</dbReference>
<evidence type="ECO:0000256" key="9">
    <source>
        <dbReference type="ARBA" id="ARBA00023136"/>
    </source>
</evidence>
<evidence type="ECO:0000256" key="1">
    <source>
        <dbReference type="ARBA" id="ARBA00004141"/>
    </source>
</evidence>
<feature type="transmembrane region" description="Helical" evidence="14">
    <location>
        <begin position="27"/>
        <end position="48"/>
    </location>
</feature>
<evidence type="ECO:0000256" key="2">
    <source>
        <dbReference type="ARBA" id="ARBA00005583"/>
    </source>
</evidence>
<keyword evidence="6" id="KW-0133">Cell shape</keyword>
<dbReference type="InterPro" id="IPR000715">
    <property type="entry name" value="Glycosyl_transferase_4"/>
</dbReference>
<dbReference type="InterPro" id="IPR018480">
    <property type="entry name" value="PNAcMuramoyl-5peptid_Trfase_CS"/>
</dbReference>
<feature type="transmembrane region" description="Helical" evidence="14">
    <location>
        <begin position="179"/>
        <end position="197"/>
    </location>
</feature>
<dbReference type="EMBL" id="BATC01000014">
    <property type="protein sequence ID" value="GAD58912.1"/>
    <property type="molecule type" value="Genomic_DNA"/>
</dbReference>
<evidence type="ECO:0000256" key="12">
    <source>
        <dbReference type="NCBIfam" id="TIGR00445"/>
    </source>
</evidence>
<keyword evidence="10" id="KW-0131">Cell cycle</keyword>
<dbReference type="GO" id="GO:0051301">
    <property type="term" value="P:cell division"/>
    <property type="evidence" value="ECO:0007669"/>
    <property type="project" value="UniProtKB-KW"/>
</dbReference>
<evidence type="ECO:0000256" key="5">
    <source>
        <dbReference type="ARBA" id="ARBA00022692"/>
    </source>
</evidence>
<feature type="transmembrane region" description="Helical" evidence="14">
    <location>
        <begin position="78"/>
        <end position="96"/>
    </location>
</feature>
<evidence type="ECO:0000256" key="6">
    <source>
        <dbReference type="ARBA" id="ARBA00022960"/>
    </source>
</evidence>
<evidence type="ECO:0000256" key="8">
    <source>
        <dbReference type="ARBA" id="ARBA00022989"/>
    </source>
</evidence>
<comment type="similarity">
    <text evidence="2">Belongs to the glycosyltransferase 4 family. MraY subfamily.</text>
</comment>
<dbReference type="PANTHER" id="PTHR22926">
    <property type="entry name" value="PHOSPHO-N-ACETYLMURAMOYL-PENTAPEPTIDE-TRANSFERASE"/>
    <property type="match status" value="1"/>
</dbReference>
<proteinExistence type="inferred from homology"/>
<keyword evidence="4 15" id="KW-0808">Transferase</keyword>
<keyword evidence="5 14" id="KW-0812">Transmembrane</keyword>
<evidence type="ECO:0000256" key="7">
    <source>
        <dbReference type="ARBA" id="ARBA00022984"/>
    </source>
</evidence>
<dbReference type="Pfam" id="PF00953">
    <property type="entry name" value="Glycos_transf_4"/>
    <property type="match status" value="1"/>
</dbReference>
<dbReference type="Pfam" id="PF10555">
    <property type="entry name" value="MraY_sig1"/>
    <property type="match status" value="1"/>
</dbReference>
<dbReference type="AlphaFoldDB" id="A0A8E0KN26"/>
<dbReference type="GO" id="GO:0008963">
    <property type="term" value="F:phospho-N-acetylmuramoyl-pentapeptide-transferase activity"/>
    <property type="evidence" value="ECO:0007669"/>
    <property type="project" value="UniProtKB-UniRule"/>
</dbReference>
<feature type="binding site" evidence="13">
    <location>
        <position position="277"/>
    </location>
    <ligand>
        <name>Mg(2+)</name>
        <dbReference type="ChEBI" id="CHEBI:18420"/>
    </ligand>
</feature>
<comment type="caution">
    <text evidence="15">The sequence shown here is derived from an EMBL/GenBank/DDBJ whole genome shotgun (WGS) entry which is preliminary data.</text>
</comment>
<feature type="transmembrane region" description="Helical" evidence="14">
    <location>
        <begin position="209"/>
        <end position="229"/>
    </location>
</feature>
<dbReference type="Proteomes" id="UP000016569">
    <property type="component" value="Unassembled WGS sequence"/>
</dbReference>
<protein>
    <recommendedName>
        <fullName evidence="12">Phospho-N-acetylmuramoyl-pentapeptide-transferase</fullName>
        <ecNumber evidence="12">2.7.8.13</ecNumber>
    </recommendedName>
</protein>
<dbReference type="NCBIfam" id="TIGR00445">
    <property type="entry name" value="mraY"/>
    <property type="match status" value="1"/>
</dbReference>
<dbReference type="InterPro" id="IPR003524">
    <property type="entry name" value="PNAcMuramoyl-5peptid_Trfase"/>
</dbReference>
<keyword evidence="13" id="KW-0479">Metal-binding</keyword>
<dbReference type="PROSITE" id="PS01348">
    <property type="entry name" value="MRAY_2"/>
    <property type="match status" value="1"/>
</dbReference>
<dbReference type="PANTHER" id="PTHR22926:SF5">
    <property type="entry name" value="PHOSPHO-N-ACETYLMURAMOYL-PENTAPEPTIDE-TRANSFERASE HOMOLOG"/>
    <property type="match status" value="1"/>
</dbReference>
<dbReference type="GO" id="GO:0071555">
    <property type="term" value="P:cell wall organization"/>
    <property type="evidence" value="ECO:0007669"/>
    <property type="project" value="UniProtKB-KW"/>
</dbReference>
<name>A0A8E0KN26_9CAUL</name>
<keyword evidence="11" id="KW-0961">Cell wall biogenesis/degradation</keyword>
<organism evidence="15 16">
    <name type="scientific">Brevundimonas abyssalis TAR-001</name>
    <dbReference type="NCBI Taxonomy" id="1391729"/>
    <lineage>
        <taxon>Bacteria</taxon>
        <taxon>Pseudomonadati</taxon>
        <taxon>Pseudomonadota</taxon>
        <taxon>Alphaproteobacteria</taxon>
        <taxon>Caulobacterales</taxon>
        <taxon>Caulobacteraceae</taxon>
        <taxon>Brevundimonas</taxon>
    </lineage>
</organism>
<reference evidence="16" key="1">
    <citation type="journal article" date="2013" name="Genome Announc.">
        <title>Draft Genome Sequence of the Dimorphic Prosthecate Bacterium Brevundimonas abyssalis TAR-001T.</title>
        <authorList>
            <person name="Tsubouchi T."/>
            <person name="Nishi S."/>
            <person name="Usui K."/>
            <person name="Shimane Y."/>
            <person name="Takaki Y."/>
            <person name="Maruyama T."/>
            <person name="Hatada Y."/>
        </authorList>
    </citation>
    <scope>NUCLEOTIDE SEQUENCE [LARGE SCALE GENOMIC DNA]</scope>
    <source>
        <strain evidence="16">TAR-001</strain>
    </source>
</reference>
<evidence type="ECO:0000256" key="14">
    <source>
        <dbReference type="SAM" id="Phobius"/>
    </source>
</evidence>
<keyword evidence="7" id="KW-0573">Peptidoglycan synthesis</keyword>
<dbReference type="PROSITE" id="PS01347">
    <property type="entry name" value="MRAY_1"/>
    <property type="match status" value="1"/>
</dbReference>
<keyword evidence="13" id="KW-0460">Magnesium</keyword>
<evidence type="ECO:0000256" key="13">
    <source>
        <dbReference type="PIRSR" id="PIRSR600715-1"/>
    </source>
</evidence>
<comment type="cofactor">
    <cofactor evidence="13">
        <name>Mg(2+)</name>
        <dbReference type="ChEBI" id="CHEBI:18420"/>
    </cofactor>
</comment>
<dbReference type="GO" id="GO:0009252">
    <property type="term" value="P:peptidoglycan biosynthetic process"/>
    <property type="evidence" value="ECO:0007669"/>
    <property type="project" value="UniProtKB-UniRule"/>
</dbReference>
<dbReference type="GO" id="GO:0046872">
    <property type="term" value="F:metal ion binding"/>
    <property type="evidence" value="ECO:0007669"/>
    <property type="project" value="UniProtKB-KW"/>
</dbReference>
<sequence>MIYLLYLYYADVAQAYPLLNLVQYQTVRVGLALVTAMIVAVAMGQRFIDWMRARQGRGQPIRADGPESHVLTKQGTPTMGGLMILAGIAAAVLLWGDLTNPYIWIVSLVTAAFGILAFIDDYAKVTKQSSAGLTSKQKLLAQVVVAVIAGVLTVVWMQISPTSPGLETSVAFPFFKEVLLNIGWFYVVFAAVVIIGASNAVNLTDGLDGLAVVPVMMAAAVFGIISYLVGNFLFSEYLQVHHVPGAGELAIFCAAIIGGGMGFLWYNAPPAKIFMGDTGSLALGGALGAHGRGHQA</sequence>
<evidence type="ECO:0000256" key="4">
    <source>
        <dbReference type="ARBA" id="ARBA00022679"/>
    </source>
</evidence>
<keyword evidence="16" id="KW-1185">Reference proteome</keyword>